<feature type="compositionally biased region" description="Basic and acidic residues" evidence="4">
    <location>
        <begin position="463"/>
        <end position="478"/>
    </location>
</feature>
<dbReference type="PaxDb" id="121845-A0A3Q0IXJ1"/>
<dbReference type="InterPro" id="IPR052768">
    <property type="entry name" value="RBM25"/>
</dbReference>
<keyword evidence="1" id="KW-0507">mRNA processing</keyword>
<feature type="compositionally biased region" description="Basic and acidic residues" evidence="4">
    <location>
        <begin position="228"/>
        <end position="241"/>
    </location>
</feature>
<dbReference type="GO" id="GO:0000381">
    <property type="term" value="P:regulation of alternative mRNA splicing, via spliceosome"/>
    <property type="evidence" value="ECO:0007669"/>
    <property type="project" value="TreeGrafter"/>
</dbReference>
<organism evidence="7 8">
    <name type="scientific">Diaphorina citri</name>
    <name type="common">Asian citrus psyllid</name>
    <dbReference type="NCBI Taxonomy" id="121845"/>
    <lineage>
        <taxon>Eukaryota</taxon>
        <taxon>Metazoa</taxon>
        <taxon>Ecdysozoa</taxon>
        <taxon>Arthropoda</taxon>
        <taxon>Hexapoda</taxon>
        <taxon>Insecta</taxon>
        <taxon>Pterygota</taxon>
        <taxon>Neoptera</taxon>
        <taxon>Paraneoptera</taxon>
        <taxon>Hemiptera</taxon>
        <taxon>Sternorrhyncha</taxon>
        <taxon>Psylloidea</taxon>
        <taxon>Psyllidae</taxon>
        <taxon>Diaphorininae</taxon>
        <taxon>Diaphorina</taxon>
    </lineage>
</organism>
<evidence type="ECO:0000259" key="6">
    <source>
        <dbReference type="PROSITE" id="PS51025"/>
    </source>
</evidence>
<dbReference type="GeneID" id="103511394"/>
<dbReference type="InterPro" id="IPR034268">
    <property type="entry name" value="RBM25_RRM"/>
</dbReference>
<dbReference type="Pfam" id="PF00076">
    <property type="entry name" value="RRM_1"/>
    <property type="match status" value="1"/>
</dbReference>
<dbReference type="KEGG" id="dci:103511394"/>
<feature type="compositionally biased region" description="Acidic residues" evidence="4">
    <location>
        <begin position="194"/>
        <end position="205"/>
    </location>
</feature>
<dbReference type="GO" id="GO:0003729">
    <property type="term" value="F:mRNA binding"/>
    <property type="evidence" value="ECO:0007669"/>
    <property type="project" value="TreeGrafter"/>
</dbReference>
<keyword evidence="7" id="KW-1185">Reference proteome</keyword>
<dbReference type="InterPro" id="IPR000504">
    <property type="entry name" value="RRM_dom"/>
</dbReference>
<dbReference type="InterPro" id="IPR002483">
    <property type="entry name" value="PWI_dom"/>
</dbReference>
<evidence type="ECO:0000259" key="5">
    <source>
        <dbReference type="PROSITE" id="PS50102"/>
    </source>
</evidence>
<dbReference type="Gene3D" id="3.30.70.330">
    <property type="match status" value="1"/>
</dbReference>
<dbReference type="RefSeq" id="XP_026680966.1">
    <property type="nucleotide sequence ID" value="XM_026825165.1"/>
</dbReference>
<dbReference type="PANTHER" id="PTHR18806:SF4">
    <property type="entry name" value="RNA-BINDING PROTEIN 25"/>
    <property type="match status" value="1"/>
</dbReference>
<reference evidence="8" key="1">
    <citation type="submission" date="2025-08" db="UniProtKB">
        <authorList>
            <consortium name="RefSeq"/>
        </authorList>
    </citation>
    <scope>IDENTIFICATION</scope>
</reference>
<dbReference type="Pfam" id="PF01480">
    <property type="entry name" value="PWI"/>
    <property type="match status" value="1"/>
</dbReference>
<dbReference type="FunFam" id="1.20.1390.10:FF:000004">
    <property type="entry name" value="RNA-binding motif protein 25"/>
    <property type="match status" value="1"/>
</dbReference>
<feature type="domain" description="PWI" evidence="6">
    <location>
        <begin position="502"/>
        <end position="595"/>
    </location>
</feature>
<dbReference type="CDD" id="cd12446">
    <property type="entry name" value="RRM_RBM25"/>
    <property type="match status" value="1"/>
</dbReference>
<dbReference type="SMART" id="SM00360">
    <property type="entry name" value="RRM"/>
    <property type="match status" value="1"/>
</dbReference>
<accession>A0A3Q0IXJ1</accession>
<evidence type="ECO:0000256" key="1">
    <source>
        <dbReference type="ARBA" id="ARBA00022664"/>
    </source>
</evidence>
<evidence type="ECO:0000313" key="8">
    <source>
        <dbReference type="RefSeq" id="XP_026680966.1"/>
    </source>
</evidence>
<evidence type="ECO:0000256" key="4">
    <source>
        <dbReference type="SAM" id="MobiDB-lite"/>
    </source>
</evidence>
<dbReference type="SMART" id="SM00311">
    <property type="entry name" value="PWI"/>
    <property type="match status" value="1"/>
</dbReference>
<protein>
    <submittedName>
        <fullName evidence="8">RNA-binding protein 25</fullName>
    </submittedName>
</protein>
<dbReference type="Gene3D" id="1.20.1390.10">
    <property type="entry name" value="PWI domain"/>
    <property type="match status" value="1"/>
</dbReference>
<dbReference type="PROSITE" id="PS50102">
    <property type="entry name" value="RRM"/>
    <property type="match status" value="1"/>
</dbReference>
<keyword evidence="2 3" id="KW-0694">RNA-binding</keyword>
<dbReference type="AlphaFoldDB" id="A0A3Q0IXJ1"/>
<evidence type="ECO:0000313" key="7">
    <source>
        <dbReference type="Proteomes" id="UP000079169"/>
    </source>
</evidence>
<sequence>MSYPGRPALVPGLPMGMPYMPLPGAPPMVPAMMPVPHMMNTNMVGSGNFPPSRRNKNVMQQPPSLHKANQMLDIPKGPPVTLFVGNITERAPDPMIRHILQACGHVNSWKKVSGFGFCEYANPDAGLRAIRLLHEKEIGEKKLVVTVDAKAKTILDEYKQTRKAALKKKLEEKRLKEKNGGAVDSPGDKSPTLDENDDYDDDFTREEDKHASDRIGQILRDYRKDMERHKANEPVEERPKTGAEITQQRNQHTKIRLQQLTQAPSDLNQDPEIIAKLNLDTDIEKKDIITREIGKFREIMKVSNRIVLAQGFIWVKSPGCCLHPSHFTNRQKEISENPFYDLVIFYGSFPLQLLISKTLGLEKAEAELAANADSSAVDGAGVSGPPINQDDSDDDRGHSPGGPSTPMSPDNDSQDVRSSPPPSSTADKKKKKLDVKEVFNNDEDEEDSRNSAKKRKLVPLDYGDEKKKKEEKPKDKEDTLKSLEEKKKYIKSFIEKIPTDKKVLFNYQIDWAAVDNQLMERKIRPWINKKIIEYIGEPEPTLVDFICSKVLAGSAPQGVLDDVQMVLDEEAEIFVVKMWRLLIYETEAKKLGLGK</sequence>
<dbReference type="STRING" id="121845.A0A3Q0IXJ1"/>
<dbReference type="InterPro" id="IPR036483">
    <property type="entry name" value="PWI_dom_sf"/>
</dbReference>
<feature type="domain" description="RRM" evidence="5">
    <location>
        <begin position="80"/>
        <end position="150"/>
    </location>
</feature>
<evidence type="ECO:0000256" key="3">
    <source>
        <dbReference type="PROSITE-ProRule" id="PRU00176"/>
    </source>
</evidence>
<dbReference type="PANTHER" id="PTHR18806">
    <property type="entry name" value="RBM25 PROTEIN"/>
    <property type="match status" value="1"/>
</dbReference>
<feature type="region of interest" description="Disordered" evidence="4">
    <location>
        <begin position="176"/>
        <end position="211"/>
    </location>
</feature>
<dbReference type="InterPro" id="IPR012677">
    <property type="entry name" value="Nucleotide-bd_a/b_plait_sf"/>
</dbReference>
<dbReference type="Proteomes" id="UP000079169">
    <property type="component" value="Unplaced"/>
</dbReference>
<dbReference type="PROSITE" id="PS51025">
    <property type="entry name" value="PWI"/>
    <property type="match status" value="1"/>
</dbReference>
<dbReference type="GO" id="GO:0005681">
    <property type="term" value="C:spliceosomal complex"/>
    <property type="evidence" value="ECO:0007669"/>
    <property type="project" value="TreeGrafter"/>
</dbReference>
<dbReference type="SUPFAM" id="SSF101233">
    <property type="entry name" value="PWI domain"/>
    <property type="match status" value="1"/>
</dbReference>
<dbReference type="GO" id="GO:0006397">
    <property type="term" value="P:mRNA processing"/>
    <property type="evidence" value="ECO:0007669"/>
    <property type="project" value="UniProtKB-KW"/>
</dbReference>
<dbReference type="SUPFAM" id="SSF54928">
    <property type="entry name" value="RNA-binding domain, RBD"/>
    <property type="match status" value="1"/>
</dbReference>
<feature type="region of interest" description="Disordered" evidence="4">
    <location>
        <begin position="228"/>
        <end position="251"/>
    </location>
</feature>
<proteinExistence type="predicted"/>
<name>A0A3Q0IXJ1_DIACI</name>
<dbReference type="InterPro" id="IPR035979">
    <property type="entry name" value="RBD_domain_sf"/>
</dbReference>
<feature type="region of interest" description="Disordered" evidence="4">
    <location>
        <begin position="371"/>
        <end position="478"/>
    </location>
</feature>
<gene>
    <name evidence="8" type="primary">LOC103511394</name>
</gene>
<evidence type="ECO:0000256" key="2">
    <source>
        <dbReference type="ARBA" id="ARBA00022884"/>
    </source>
</evidence>